<organism evidence="4 12">
    <name type="scientific">Phoenix dactylifera</name>
    <name type="common">Date palm</name>
    <dbReference type="NCBI Taxonomy" id="42345"/>
    <lineage>
        <taxon>Eukaryota</taxon>
        <taxon>Viridiplantae</taxon>
        <taxon>Streptophyta</taxon>
        <taxon>Embryophyta</taxon>
        <taxon>Tracheophyta</taxon>
        <taxon>Spermatophyta</taxon>
        <taxon>Magnoliopsida</taxon>
        <taxon>Liliopsida</taxon>
        <taxon>Arecaceae</taxon>
        <taxon>Coryphoideae</taxon>
        <taxon>Phoeniceae</taxon>
        <taxon>Phoenix</taxon>
    </lineage>
</organism>
<dbReference type="RefSeq" id="XP_038972233.1">
    <property type="nucleotide sequence ID" value="XM_039116305.1"/>
</dbReference>
<feature type="repeat" description="PPR" evidence="2">
    <location>
        <begin position="105"/>
        <end position="135"/>
    </location>
</feature>
<dbReference type="SUPFAM" id="SSF48452">
    <property type="entry name" value="TPR-like"/>
    <property type="match status" value="2"/>
</dbReference>
<dbReference type="AlphaFoldDB" id="A0A8B8ZDQ0"/>
<dbReference type="PANTHER" id="PTHR47926">
    <property type="entry name" value="PENTATRICOPEPTIDE REPEAT-CONTAINING PROTEIN"/>
    <property type="match status" value="1"/>
</dbReference>
<dbReference type="OrthoDB" id="1868231at2759"/>
<feature type="repeat" description="PPR" evidence="2">
    <location>
        <begin position="525"/>
        <end position="559"/>
    </location>
</feature>
<name>A0A8B8ZDQ0_PHODC</name>
<accession>A0A8B8ZDQ0</accession>
<dbReference type="Pfam" id="PF13041">
    <property type="entry name" value="PPR_2"/>
    <property type="match status" value="4"/>
</dbReference>
<evidence type="ECO:0000313" key="11">
    <source>
        <dbReference type="RefSeq" id="XP_038972234.1"/>
    </source>
</evidence>
<dbReference type="FunFam" id="1.25.40.10:FF:000125">
    <property type="entry name" value="Pentatricopeptide repeat-containing protein"/>
    <property type="match status" value="1"/>
</dbReference>
<gene>
    <name evidence="5 6 7 8 9 10 11 12" type="primary">LOC103721672</name>
</gene>
<dbReference type="Pfam" id="PF12854">
    <property type="entry name" value="PPR_1"/>
    <property type="match status" value="1"/>
</dbReference>
<dbReference type="InterPro" id="IPR046848">
    <property type="entry name" value="E_motif"/>
</dbReference>
<feature type="repeat" description="PPR" evidence="2">
    <location>
        <begin position="136"/>
        <end position="170"/>
    </location>
</feature>
<dbReference type="RefSeq" id="XP_038972232.1">
    <property type="nucleotide sequence ID" value="XM_039116304.1"/>
</dbReference>
<sequence>MAVVFRWGRNSFLCSHPMVRRRRLLLRFISTSALPVYRNSGRDLSVYSSRIRELARLGHASEARRLFDEMPHRDTITWNSMILGYSQNGMMEEARSLFDAFAGRNTRTWTILVSGYAKNGRVDEARLLFDSMPERNEVSWNAMISGYVQNGDIKHAWILFDEMPERNIVSWNSMITGYCHAHRMGEARRLFENMPERNLVSWTVMISGYAQIDDHSEAWRVFVRMHREGVSPDQANFAAAVSAVVGLGDLKLLENLRTLAIKADFEGDVVVGTAMLNAYTRESAGLDMAVKFFEGMPERNEYSWSTMIAAFSHVGRLDDALSVYERDPEKSIASRTALLTGFAQNGRIHEARLLFEQIPNPNVVSWNALIAGYAQNSMLDKAEELFNRMPVRNAISWAAMIAGYAQNGRSEEALELLSELHGLGMLPSLSSFTSGFFACANIGSLEMGKQLHALAIKAGSQFNSFVSNGLISMYAKCRKMEDVSQVFSWMRVRDTVSWNSLIVALSQNYMLEDARTAFDKMPNRDVVSWTAMISAYVQAEHGNEALKLFLRMLREGILPNSSTITSLLSTCGSLGATKLGRQIHGLAIKLGYALELFVGNALITMYFKCGCVDSFWVFDEMVERDIVTWNSVLAGCGQHGFGREAIEIFELMKSEGVLPNQITFMGLLCACSHAGLVDEGWHYFKSMNRDYGLMPLEGQYACMVDLLGRAGHLYEAEAFIENMPIEPDSVVWGALLGACRIHQNVELGRRVAERLFDMEPQNSGNYVLLSNIYASLGMWDEVEEVRKLMRERGVTKVPGCSWMQIRNKMHYFVTGDKQHEQIEEIRATLKELYRKLKDTGYVPDTKFVLHDVEEEQKENALLYHSEKLAVAYSLLTTPNGTPMQIMKNLRICGDCHTFIKFVSKVTEREIDIRDGNRFHHFKNGVCSCGDYW</sequence>
<evidence type="ECO:0000313" key="7">
    <source>
        <dbReference type="RefSeq" id="XP_038972230.1"/>
    </source>
</evidence>
<protein>
    <submittedName>
        <fullName evidence="5 6">Pentatricopeptide repeat-containing protein At4g02750-like</fullName>
    </submittedName>
</protein>
<dbReference type="Pfam" id="PF01535">
    <property type="entry name" value="PPR"/>
    <property type="match status" value="7"/>
</dbReference>
<dbReference type="FunFam" id="1.25.40.10:FF:000348">
    <property type="entry name" value="Pentatricopeptide repeat-containing protein chloroplastic"/>
    <property type="match status" value="1"/>
</dbReference>
<feature type="repeat" description="PPR" evidence="2">
    <location>
        <begin position="74"/>
        <end position="104"/>
    </location>
</feature>
<dbReference type="RefSeq" id="XP_017701811.2">
    <property type="nucleotide sequence ID" value="XM_017846322.3"/>
</dbReference>
<evidence type="ECO:0000313" key="10">
    <source>
        <dbReference type="RefSeq" id="XP_038972233.1"/>
    </source>
</evidence>
<dbReference type="GO" id="GO:0003723">
    <property type="term" value="F:RNA binding"/>
    <property type="evidence" value="ECO:0007669"/>
    <property type="project" value="InterPro"/>
</dbReference>
<evidence type="ECO:0000313" key="12">
    <source>
        <dbReference type="RefSeq" id="XP_038972235.1"/>
    </source>
</evidence>
<proteinExistence type="predicted"/>
<dbReference type="FunFam" id="1.25.40.10:FF:000031">
    <property type="entry name" value="Pentatricopeptide repeat-containing protein mitochondrial"/>
    <property type="match status" value="1"/>
</dbReference>
<feature type="repeat" description="PPR" evidence="2">
    <location>
        <begin position="494"/>
        <end position="524"/>
    </location>
</feature>
<dbReference type="RefSeq" id="XP_026666052.2">
    <property type="nucleotide sequence ID" value="XM_026810251.2"/>
</dbReference>
<dbReference type="GO" id="GO:0008270">
    <property type="term" value="F:zinc ion binding"/>
    <property type="evidence" value="ECO:0007669"/>
    <property type="project" value="InterPro"/>
</dbReference>
<evidence type="ECO:0000256" key="1">
    <source>
        <dbReference type="ARBA" id="ARBA00022737"/>
    </source>
</evidence>
<dbReference type="GO" id="GO:0009451">
    <property type="term" value="P:RNA modification"/>
    <property type="evidence" value="ECO:0007669"/>
    <property type="project" value="InterPro"/>
</dbReference>
<dbReference type="InterPro" id="IPR046960">
    <property type="entry name" value="PPR_At4g14850-like_plant"/>
</dbReference>
<feature type="repeat" description="PPR" evidence="2">
    <location>
        <begin position="43"/>
        <end position="73"/>
    </location>
</feature>
<keyword evidence="4" id="KW-1185">Reference proteome</keyword>
<evidence type="ECO:0000256" key="2">
    <source>
        <dbReference type="PROSITE-ProRule" id="PRU00708"/>
    </source>
</evidence>
<feature type="repeat" description="PPR" evidence="2">
    <location>
        <begin position="300"/>
        <end position="334"/>
    </location>
</feature>
<evidence type="ECO:0000313" key="6">
    <source>
        <dbReference type="RefSeq" id="XP_026666052.2"/>
    </source>
</evidence>
<dbReference type="PANTHER" id="PTHR47926:SF533">
    <property type="entry name" value="DYW DOMAIN-CONTAINING PROTEIN"/>
    <property type="match status" value="1"/>
</dbReference>
<dbReference type="KEGG" id="pda:103721672"/>
<dbReference type="GeneID" id="103721672"/>
<dbReference type="GO" id="GO:0048731">
    <property type="term" value="P:system development"/>
    <property type="evidence" value="ECO:0007669"/>
    <property type="project" value="UniProtKB-ARBA"/>
</dbReference>
<evidence type="ECO:0000313" key="8">
    <source>
        <dbReference type="RefSeq" id="XP_038972231.1"/>
    </source>
</evidence>
<dbReference type="RefSeq" id="XP_038972230.1">
    <property type="nucleotide sequence ID" value="XM_039116302.1"/>
</dbReference>
<evidence type="ECO:0000313" key="5">
    <source>
        <dbReference type="RefSeq" id="XP_017701811.2"/>
    </source>
</evidence>
<feature type="domain" description="DYW" evidence="3">
    <location>
        <begin position="840"/>
        <end position="932"/>
    </location>
</feature>
<dbReference type="NCBIfam" id="TIGR00756">
    <property type="entry name" value="PPR"/>
    <property type="match status" value="11"/>
</dbReference>
<evidence type="ECO:0000313" key="9">
    <source>
        <dbReference type="RefSeq" id="XP_038972232.1"/>
    </source>
</evidence>
<feature type="repeat" description="PPR" evidence="2">
    <location>
        <begin position="393"/>
        <end position="427"/>
    </location>
</feature>
<dbReference type="Pfam" id="PF20431">
    <property type="entry name" value="E_motif"/>
    <property type="match status" value="1"/>
</dbReference>
<dbReference type="Proteomes" id="UP000228380">
    <property type="component" value="Unplaced"/>
</dbReference>
<dbReference type="RefSeq" id="XP_038972234.1">
    <property type="nucleotide sequence ID" value="XM_039116306.1"/>
</dbReference>
<dbReference type="RefSeq" id="XP_038972235.1">
    <property type="nucleotide sequence ID" value="XM_039116307.1"/>
</dbReference>
<dbReference type="Gene3D" id="1.25.40.10">
    <property type="entry name" value="Tetratricopeptide repeat domain"/>
    <property type="match status" value="7"/>
</dbReference>
<keyword evidence="1" id="KW-0677">Repeat</keyword>
<feature type="repeat" description="PPR" evidence="2">
    <location>
        <begin position="625"/>
        <end position="659"/>
    </location>
</feature>
<dbReference type="InterPro" id="IPR002885">
    <property type="entry name" value="PPR_rpt"/>
</dbReference>
<dbReference type="FunFam" id="1.25.40.10:FF:000366">
    <property type="entry name" value="Pentatricopeptide (PPR) repeat-containing protein"/>
    <property type="match status" value="1"/>
</dbReference>
<dbReference type="PROSITE" id="PS51375">
    <property type="entry name" value="PPR"/>
    <property type="match status" value="12"/>
</dbReference>
<dbReference type="FunFam" id="1.25.40.10:FF:002130">
    <property type="entry name" value="Pentatricopeptide repeat-containing protein mitochondrial"/>
    <property type="match status" value="1"/>
</dbReference>
<feature type="repeat" description="PPR" evidence="2">
    <location>
        <begin position="198"/>
        <end position="232"/>
    </location>
</feature>
<dbReference type="InterPro" id="IPR011990">
    <property type="entry name" value="TPR-like_helical_dom_sf"/>
</dbReference>
<evidence type="ECO:0000313" key="4">
    <source>
        <dbReference type="Proteomes" id="UP000228380"/>
    </source>
</evidence>
<dbReference type="RefSeq" id="XP_038972231.1">
    <property type="nucleotide sequence ID" value="XM_039116303.1"/>
</dbReference>
<feature type="repeat" description="PPR" evidence="2">
    <location>
        <begin position="362"/>
        <end position="392"/>
    </location>
</feature>
<reference evidence="5 6" key="1">
    <citation type="submission" date="2025-04" db="UniProtKB">
        <authorList>
            <consortium name="RefSeq"/>
        </authorList>
    </citation>
    <scope>IDENTIFICATION</scope>
    <source>
        <tissue evidence="5 6">Young leaves</tissue>
    </source>
</reference>
<dbReference type="InterPro" id="IPR032867">
    <property type="entry name" value="DYW_dom"/>
</dbReference>
<dbReference type="Pfam" id="PF14432">
    <property type="entry name" value="DYW_deaminase"/>
    <property type="match status" value="1"/>
</dbReference>
<evidence type="ECO:0000259" key="3">
    <source>
        <dbReference type="Pfam" id="PF14432"/>
    </source>
</evidence>
<feature type="repeat" description="PPR" evidence="2">
    <location>
        <begin position="762"/>
        <end position="796"/>
    </location>
</feature>